<evidence type="ECO:0000256" key="3">
    <source>
        <dbReference type="HAMAP-Rule" id="MF_00385"/>
    </source>
</evidence>
<evidence type="ECO:0000256" key="2">
    <source>
        <dbReference type="ARBA" id="ARBA00023274"/>
    </source>
</evidence>
<feature type="region of interest" description="Disordered" evidence="4">
    <location>
        <begin position="106"/>
        <end position="213"/>
    </location>
</feature>
<dbReference type="GO" id="GO:0005840">
    <property type="term" value="C:ribosome"/>
    <property type="evidence" value="ECO:0007669"/>
    <property type="project" value="UniProtKB-KW"/>
</dbReference>
<keyword evidence="1 3" id="KW-0689">Ribosomal protein</keyword>
<dbReference type="InterPro" id="IPR000307">
    <property type="entry name" value="Ribosomal_bS16"/>
</dbReference>
<dbReference type="SUPFAM" id="SSF54565">
    <property type="entry name" value="Ribosomal protein S16"/>
    <property type="match status" value="1"/>
</dbReference>
<dbReference type="PANTHER" id="PTHR12919:SF20">
    <property type="entry name" value="SMALL RIBOSOMAL SUBUNIT PROTEIN BS16M"/>
    <property type="match status" value="1"/>
</dbReference>
<feature type="compositionally biased region" description="Low complexity" evidence="4">
    <location>
        <begin position="175"/>
        <end position="185"/>
    </location>
</feature>
<dbReference type="Proteomes" id="UP001056455">
    <property type="component" value="Chromosome"/>
</dbReference>
<protein>
    <recommendedName>
        <fullName evidence="3">Small ribosomal subunit protein bS16</fullName>
    </recommendedName>
</protein>
<feature type="compositionally biased region" description="Basic and acidic residues" evidence="4">
    <location>
        <begin position="114"/>
        <end position="174"/>
    </location>
</feature>
<dbReference type="Gene3D" id="3.30.1320.10">
    <property type="match status" value="1"/>
</dbReference>
<evidence type="ECO:0000313" key="6">
    <source>
        <dbReference type="Proteomes" id="UP001056455"/>
    </source>
</evidence>
<dbReference type="NCBIfam" id="NF011093">
    <property type="entry name" value="PRK14520.1"/>
    <property type="match status" value="1"/>
</dbReference>
<organism evidence="5 6">
    <name type="scientific">Ornithinimicrobium faecis</name>
    <dbReference type="NCBI Taxonomy" id="2934158"/>
    <lineage>
        <taxon>Bacteria</taxon>
        <taxon>Bacillati</taxon>
        <taxon>Actinomycetota</taxon>
        <taxon>Actinomycetes</taxon>
        <taxon>Micrococcales</taxon>
        <taxon>Ornithinimicrobiaceae</taxon>
        <taxon>Ornithinimicrobium</taxon>
    </lineage>
</organism>
<dbReference type="PANTHER" id="PTHR12919">
    <property type="entry name" value="30S RIBOSOMAL PROTEIN S16"/>
    <property type="match status" value="1"/>
</dbReference>
<reference evidence="5" key="1">
    <citation type="submission" date="2022-06" db="EMBL/GenBank/DDBJ databases">
        <title>Ornithinimicrobium HY1793.</title>
        <authorList>
            <person name="Huang Y."/>
        </authorList>
    </citation>
    <scope>NUCLEOTIDE SEQUENCE</scope>
    <source>
        <strain evidence="5">HY1793</strain>
    </source>
</reference>
<sequence>MAVKIRLKRMGKIRAPFYRVVVMDGRKKRDGRAIEEIGRYVPAEEPSLIEIDSERAQYWLGVGAQPTEQVAALLKVTGDWQKFKGEEGAEGTLKVAEPRPDKKSLYEAALAAADGKEASTADTPRKAKKDDAKKAEPKKDDAPKADEAKKDDAPKADEAKKDDAPKADEAKADEAPAAEATAPAAVVDGGFGADSAAPTEDGSAPEGFTVKGNKDSMKYHVEGSHWYDQTEAEVWFRTPDAAVAAGFEPAGGAAKQSADTGAEIGTDKAEG</sequence>
<evidence type="ECO:0000256" key="4">
    <source>
        <dbReference type="SAM" id="MobiDB-lite"/>
    </source>
</evidence>
<dbReference type="InterPro" id="IPR020592">
    <property type="entry name" value="Ribosomal_bS16_CS"/>
</dbReference>
<dbReference type="NCBIfam" id="TIGR00002">
    <property type="entry name" value="S16"/>
    <property type="match status" value="1"/>
</dbReference>
<dbReference type="PROSITE" id="PS00732">
    <property type="entry name" value="RIBOSOMAL_S16"/>
    <property type="match status" value="1"/>
</dbReference>
<evidence type="ECO:0000256" key="1">
    <source>
        <dbReference type="ARBA" id="ARBA00022980"/>
    </source>
</evidence>
<proteinExistence type="inferred from homology"/>
<evidence type="ECO:0000313" key="5">
    <source>
        <dbReference type="EMBL" id="USQ82201.1"/>
    </source>
</evidence>
<keyword evidence="6" id="KW-1185">Reference proteome</keyword>
<comment type="similarity">
    <text evidence="3">Belongs to the bacterial ribosomal protein bS16 family.</text>
</comment>
<keyword evidence="2 3" id="KW-0687">Ribonucleoprotein</keyword>
<dbReference type="InterPro" id="IPR023803">
    <property type="entry name" value="Ribosomal_bS16_dom_sf"/>
</dbReference>
<accession>A0ABY4YZP3</accession>
<gene>
    <name evidence="3 5" type="primary">rpsP</name>
    <name evidence="5" type="ORF">NF556_13325</name>
</gene>
<dbReference type="HAMAP" id="MF_00385">
    <property type="entry name" value="Ribosomal_bS16"/>
    <property type="match status" value="1"/>
</dbReference>
<dbReference type="Pfam" id="PF00886">
    <property type="entry name" value="Ribosomal_S16"/>
    <property type="match status" value="1"/>
</dbReference>
<name>A0ABY4YZP3_9MICO</name>
<feature type="region of interest" description="Disordered" evidence="4">
    <location>
        <begin position="248"/>
        <end position="271"/>
    </location>
</feature>
<dbReference type="EMBL" id="CP099489">
    <property type="protein sequence ID" value="USQ82201.1"/>
    <property type="molecule type" value="Genomic_DNA"/>
</dbReference>